<evidence type="ECO:0000313" key="3">
    <source>
        <dbReference type="Proteomes" id="UP001159363"/>
    </source>
</evidence>
<sequence length="530" mass="58575">MQPAEDPRPAVGVRRDPLKRLAAKINEAILVYAVHGKFLPISPPFVYNERDMAQRRITWAVETGGPRVNPSNSIIVRHDLHVRKSGSRRAEPGIDKVLAFVEGEHFIRCTTRDPSVFKMLTSLRLRVSHNCSDEAKTTADAVRLAAQKSCHICKETLSTNDIGVNHDHLMDEICGHAHNKCNLNFRLPKRQLVTVFHNLQNYDAHFLIKPLDERLLPQLDGTMVIENPVKSSTVRGRRKLSVRIHGDNAETSAAKSLSYGQTRIFVYGNHAERCRWSAGFLGDLPFPPPSNLGAATTSSHSTPVVSQDLDFKCRPNLFTHPAALPSTRRLYPPRSRYLTHQAVRARLWGKRLRSCRRAPFAPPTPSQPRTPPPGGDKSAMPPTTPQPPSTSPLLKHRLLIATLERVHCSPSDPCGLRSFSLPCVGGRGEFFRTPRPEGHPPQAGSHTAIKKGLGGFSAVSKLRFPGNHHSACRGGQLHKQESPCCSTLLPRQLLPRRVDEAAFDGVLCLSPVSSSPPTPRPPTPGNPEER</sequence>
<dbReference type="EMBL" id="JARBHB010000016">
    <property type="protein sequence ID" value="KAJ8866356.1"/>
    <property type="molecule type" value="Genomic_DNA"/>
</dbReference>
<comment type="caution">
    <text evidence="2">The sequence shown here is derived from an EMBL/GenBank/DDBJ whole genome shotgun (WGS) entry which is preliminary data.</text>
</comment>
<keyword evidence="3" id="KW-1185">Reference proteome</keyword>
<protein>
    <submittedName>
        <fullName evidence="2">Uncharacterized protein</fullName>
    </submittedName>
</protein>
<name>A0ABQ9G5P0_9NEOP</name>
<feature type="compositionally biased region" description="Pro residues" evidence="1">
    <location>
        <begin position="514"/>
        <end position="530"/>
    </location>
</feature>
<feature type="region of interest" description="Disordered" evidence="1">
    <location>
        <begin position="356"/>
        <end position="392"/>
    </location>
</feature>
<reference evidence="2 3" key="1">
    <citation type="submission" date="2023-02" db="EMBL/GenBank/DDBJ databases">
        <title>LHISI_Scaffold_Assembly.</title>
        <authorList>
            <person name="Stuart O.P."/>
            <person name="Cleave R."/>
            <person name="Magrath M.J.L."/>
            <person name="Mikheyev A.S."/>
        </authorList>
    </citation>
    <scope>NUCLEOTIDE SEQUENCE [LARGE SCALE GENOMIC DNA]</scope>
    <source>
        <strain evidence="2">Daus_M_001</strain>
        <tissue evidence="2">Leg muscle</tissue>
    </source>
</reference>
<evidence type="ECO:0000256" key="1">
    <source>
        <dbReference type="SAM" id="MobiDB-lite"/>
    </source>
</evidence>
<organism evidence="2 3">
    <name type="scientific">Dryococelus australis</name>
    <dbReference type="NCBI Taxonomy" id="614101"/>
    <lineage>
        <taxon>Eukaryota</taxon>
        <taxon>Metazoa</taxon>
        <taxon>Ecdysozoa</taxon>
        <taxon>Arthropoda</taxon>
        <taxon>Hexapoda</taxon>
        <taxon>Insecta</taxon>
        <taxon>Pterygota</taxon>
        <taxon>Neoptera</taxon>
        <taxon>Polyneoptera</taxon>
        <taxon>Phasmatodea</taxon>
        <taxon>Verophasmatodea</taxon>
        <taxon>Anareolatae</taxon>
        <taxon>Phasmatidae</taxon>
        <taxon>Eurycanthinae</taxon>
        <taxon>Dryococelus</taxon>
    </lineage>
</organism>
<feature type="compositionally biased region" description="Pro residues" evidence="1">
    <location>
        <begin position="360"/>
        <end position="374"/>
    </location>
</feature>
<accession>A0ABQ9G5P0</accession>
<dbReference type="Proteomes" id="UP001159363">
    <property type="component" value="Chromosome 15"/>
</dbReference>
<evidence type="ECO:0000313" key="2">
    <source>
        <dbReference type="EMBL" id="KAJ8866356.1"/>
    </source>
</evidence>
<gene>
    <name evidence="2" type="ORF">PR048_032199</name>
</gene>
<proteinExistence type="predicted"/>
<feature type="region of interest" description="Disordered" evidence="1">
    <location>
        <begin position="508"/>
        <end position="530"/>
    </location>
</feature>